<protein>
    <submittedName>
        <fullName evidence="1">Uncharacterized protein</fullName>
    </submittedName>
</protein>
<evidence type="ECO:0000313" key="1">
    <source>
        <dbReference type="EMBL" id="VFU56850.1"/>
    </source>
</evidence>
<gene>
    <name evidence="1" type="ORF">SVIM_LOCUS410194</name>
</gene>
<reference evidence="1" key="1">
    <citation type="submission" date="2019-03" db="EMBL/GenBank/DDBJ databases">
        <authorList>
            <person name="Mank J."/>
            <person name="Almeida P."/>
        </authorList>
    </citation>
    <scope>NUCLEOTIDE SEQUENCE</scope>
    <source>
        <strain evidence="1">78183</strain>
    </source>
</reference>
<proteinExistence type="predicted"/>
<dbReference type="AlphaFoldDB" id="A0A6N2MTI3"/>
<dbReference type="EMBL" id="CAADRP010001929">
    <property type="protein sequence ID" value="VFU56850.1"/>
    <property type="molecule type" value="Genomic_DNA"/>
</dbReference>
<accession>A0A6N2MTI3</accession>
<organism evidence="1">
    <name type="scientific">Salix viminalis</name>
    <name type="common">Common osier</name>
    <name type="synonym">Basket willow</name>
    <dbReference type="NCBI Taxonomy" id="40686"/>
    <lineage>
        <taxon>Eukaryota</taxon>
        <taxon>Viridiplantae</taxon>
        <taxon>Streptophyta</taxon>
        <taxon>Embryophyta</taxon>
        <taxon>Tracheophyta</taxon>
        <taxon>Spermatophyta</taxon>
        <taxon>Magnoliopsida</taxon>
        <taxon>eudicotyledons</taxon>
        <taxon>Gunneridae</taxon>
        <taxon>Pentapetalae</taxon>
        <taxon>rosids</taxon>
        <taxon>fabids</taxon>
        <taxon>Malpighiales</taxon>
        <taxon>Salicaceae</taxon>
        <taxon>Saliceae</taxon>
        <taxon>Salix</taxon>
    </lineage>
</organism>
<sequence>MNFKIYGKRKHNAKRMEDKEESLWLSFKNLNAIVAACAVGVEVGGFGCCWRRQRKRAVAGGGSAIGMLGKDWLSWV</sequence>
<name>A0A6N2MTI3_SALVM</name>